<evidence type="ECO:0000313" key="9">
    <source>
        <dbReference type="EMBL" id="OCH73405.1"/>
    </source>
</evidence>
<dbReference type="Proteomes" id="UP000093173">
    <property type="component" value="Unassembled WGS sequence"/>
</dbReference>
<accession>A0A1B9QVZ1</accession>
<feature type="domain" description="PTS EIIB type-3" evidence="8">
    <location>
        <begin position="1"/>
        <end position="83"/>
    </location>
</feature>
<dbReference type="PANTHER" id="PTHR34581:SF2">
    <property type="entry name" value="PTS SYSTEM N,N'-DIACETYLCHITOBIOSE-SPECIFIC EIIB COMPONENT"/>
    <property type="match status" value="1"/>
</dbReference>
<dbReference type="AlphaFoldDB" id="A0A1B9QVZ1"/>
<evidence type="ECO:0000256" key="5">
    <source>
        <dbReference type="ARBA" id="ARBA00022683"/>
    </source>
</evidence>
<keyword evidence="3 9" id="KW-0762">Sugar transport</keyword>
<dbReference type="GO" id="GO:0016301">
    <property type="term" value="F:kinase activity"/>
    <property type="evidence" value="ECO:0007669"/>
    <property type="project" value="UniProtKB-KW"/>
</dbReference>
<sequence length="83" mass="9474">MKNSAHEKGVSCEINAYSISEFEERLLENDVCLVAPQVKFRFEHFKQRANEEGKACDLIDMLNYGMMKGDVILDQAIGLYKSL</sequence>
<evidence type="ECO:0000256" key="6">
    <source>
        <dbReference type="ARBA" id="ARBA00022777"/>
    </source>
</evidence>
<dbReference type="PANTHER" id="PTHR34581">
    <property type="entry name" value="PTS SYSTEM N,N'-DIACETYLCHITOBIOSE-SPECIFIC EIIB COMPONENT"/>
    <property type="match status" value="1"/>
</dbReference>
<evidence type="ECO:0000256" key="1">
    <source>
        <dbReference type="ARBA" id="ARBA00022448"/>
    </source>
</evidence>
<comment type="caution">
    <text evidence="7">Lacks conserved residue(s) required for the propagation of feature annotation.</text>
</comment>
<evidence type="ECO:0000256" key="3">
    <source>
        <dbReference type="ARBA" id="ARBA00022597"/>
    </source>
</evidence>
<dbReference type="SUPFAM" id="SSF52794">
    <property type="entry name" value="PTS system IIB component-like"/>
    <property type="match status" value="1"/>
</dbReference>
<proteinExistence type="predicted"/>
<reference evidence="10" key="1">
    <citation type="submission" date="2016-06" db="EMBL/GenBank/DDBJ databases">
        <authorList>
            <person name="Hehemann J.-H."/>
            <person name="Arevalo P."/>
            <person name="Datta M.S."/>
            <person name="Polz M.F."/>
        </authorList>
    </citation>
    <scope>NUCLEOTIDE SEQUENCE [LARGE SCALE GENOMIC DNA]</scope>
    <source>
        <strain evidence="10">9CSC122</strain>
    </source>
</reference>
<keyword evidence="5" id="KW-0598">Phosphotransferase system</keyword>
<keyword evidence="6" id="KW-0418">Kinase</keyword>
<dbReference type="GO" id="GO:0009401">
    <property type="term" value="P:phosphoenolpyruvate-dependent sugar phosphotransferase system"/>
    <property type="evidence" value="ECO:0007669"/>
    <property type="project" value="UniProtKB-KW"/>
</dbReference>
<name>A0A1B9QVZ1_9VIBR</name>
<dbReference type="InterPro" id="IPR003501">
    <property type="entry name" value="PTS_EIIB_2/3"/>
</dbReference>
<comment type="caution">
    <text evidence="9">The sequence shown here is derived from an EMBL/GenBank/DDBJ whole genome shotgun (WGS) entry which is preliminary data.</text>
</comment>
<keyword evidence="2" id="KW-0597">Phosphoprotein</keyword>
<dbReference type="InterPro" id="IPR013012">
    <property type="entry name" value="PTS_EIIB_3"/>
</dbReference>
<dbReference type="InterPro" id="IPR036095">
    <property type="entry name" value="PTS_EIIB-like_sf"/>
</dbReference>
<keyword evidence="10" id="KW-1185">Reference proteome</keyword>
<evidence type="ECO:0000256" key="2">
    <source>
        <dbReference type="ARBA" id="ARBA00022553"/>
    </source>
</evidence>
<evidence type="ECO:0000313" key="10">
    <source>
        <dbReference type="Proteomes" id="UP000093173"/>
    </source>
</evidence>
<organism evidence="9 10">
    <name type="scientific">Vibrio genomosp. F10</name>
    <dbReference type="NCBI Taxonomy" id="723171"/>
    <lineage>
        <taxon>Bacteria</taxon>
        <taxon>Pseudomonadati</taxon>
        <taxon>Pseudomonadota</taxon>
        <taxon>Gammaproteobacteria</taxon>
        <taxon>Vibrionales</taxon>
        <taxon>Vibrionaceae</taxon>
        <taxon>Vibrio</taxon>
    </lineage>
</organism>
<dbReference type="Gene3D" id="3.40.50.2300">
    <property type="match status" value="1"/>
</dbReference>
<protein>
    <submittedName>
        <fullName evidence="9">PTS sugar transporter subunit IIB</fullName>
    </submittedName>
</protein>
<keyword evidence="1" id="KW-0813">Transport</keyword>
<dbReference type="InterPro" id="IPR051819">
    <property type="entry name" value="PTS_sugar-specific_EIIB"/>
</dbReference>
<dbReference type="EMBL" id="MAJZ01000797">
    <property type="protein sequence ID" value="OCH73405.1"/>
    <property type="molecule type" value="Genomic_DNA"/>
</dbReference>
<evidence type="ECO:0000256" key="7">
    <source>
        <dbReference type="PROSITE-ProRule" id="PRU00423"/>
    </source>
</evidence>
<gene>
    <name evidence="9" type="ORF">A6E14_14530</name>
</gene>
<dbReference type="GO" id="GO:0008982">
    <property type="term" value="F:protein-N(PI)-phosphohistidine-sugar phosphotransferase activity"/>
    <property type="evidence" value="ECO:0007669"/>
    <property type="project" value="InterPro"/>
</dbReference>
<evidence type="ECO:0000259" key="8">
    <source>
        <dbReference type="PROSITE" id="PS51100"/>
    </source>
</evidence>
<dbReference type="Pfam" id="PF02302">
    <property type="entry name" value="PTS_IIB"/>
    <property type="match status" value="1"/>
</dbReference>
<keyword evidence="4" id="KW-0808">Transferase</keyword>
<dbReference type="PROSITE" id="PS51100">
    <property type="entry name" value="PTS_EIIB_TYPE_3"/>
    <property type="match status" value="1"/>
</dbReference>
<evidence type="ECO:0000256" key="4">
    <source>
        <dbReference type="ARBA" id="ARBA00022679"/>
    </source>
</evidence>